<dbReference type="InterPro" id="IPR001001">
    <property type="entry name" value="DNA_polIII_beta"/>
</dbReference>
<dbReference type="InterPro" id="IPR046938">
    <property type="entry name" value="DNA_clamp_sf"/>
</dbReference>
<keyword evidence="4 10" id="KW-0963">Cytoplasm</keyword>
<dbReference type="PANTHER" id="PTHR30478:SF0">
    <property type="entry name" value="BETA SLIDING CLAMP"/>
    <property type="match status" value="1"/>
</dbReference>
<evidence type="ECO:0000256" key="2">
    <source>
        <dbReference type="ARBA" id="ARBA00010752"/>
    </source>
</evidence>
<dbReference type="GO" id="GO:0003887">
    <property type="term" value="F:DNA-directed DNA polymerase activity"/>
    <property type="evidence" value="ECO:0007669"/>
    <property type="project" value="UniProtKB-UniRule"/>
</dbReference>
<keyword evidence="5 10" id="KW-0808">Transferase</keyword>
<dbReference type="GO" id="GO:0003677">
    <property type="term" value="F:DNA binding"/>
    <property type="evidence" value="ECO:0007669"/>
    <property type="project" value="UniProtKB-UniRule"/>
</dbReference>
<keyword evidence="9" id="KW-0238">DNA-binding</keyword>
<evidence type="ECO:0000259" key="11">
    <source>
        <dbReference type="Pfam" id="PF00712"/>
    </source>
</evidence>
<dbReference type="Pfam" id="PF02767">
    <property type="entry name" value="DNA_pol3_beta_2"/>
    <property type="match status" value="1"/>
</dbReference>
<dbReference type="AlphaFoldDB" id="A0A451B8A0"/>
<dbReference type="Pfam" id="PF00712">
    <property type="entry name" value="DNA_pol3_beta"/>
    <property type="match status" value="1"/>
</dbReference>
<dbReference type="SUPFAM" id="SSF55979">
    <property type="entry name" value="DNA clamp"/>
    <property type="match status" value="3"/>
</dbReference>
<evidence type="ECO:0000256" key="4">
    <source>
        <dbReference type="ARBA" id="ARBA00022490"/>
    </source>
</evidence>
<evidence type="ECO:0000256" key="3">
    <source>
        <dbReference type="ARBA" id="ARBA00021035"/>
    </source>
</evidence>
<dbReference type="GO" id="GO:0006271">
    <property type="term" value="P:DNA strand elongation involved in DNA replication"/>
    <property type="evidence" value="ECO:0007669"/>
    <property type="project" value="TreeGrafter"/>
</dbReference>
<evidence type="ECO:0000256" key="6">
    <source>
        <dbReference type="ARBA" id="ARBA00022695"/>
    </source>
</evidence>
<dbReference type="PANTHER" id="PTHR30478">
    <property type="entry name" value="DNA POLYMERASE III SUBUNIT BETA"/>
    <property type="match status" value="1"/>
</dbReference>
<evidence type="ECO:0000259" key="12">
    <source>
        <dbReference type="Pfam" id="PF02767"/>
    </source>
</evidence>
<dbReference type="PIRSF" id="PIRSF000804">
    <property type="entry name" value="DNA_pol_III_b"/>
    <property type="match status" value="1"/>
</dbReference>
<dbReference type="GO" id="GO:0009360">
    <property type="term" value="C:DNA polymerase III complex"/>
    <property type="evidence" value="ECO:0007669"/>
    <property type="project" value="InterPro"/>
</dbReference>
<reference evidence="16" key="1">
    <citation type="submission" date="2019-02" db="EMBL/GenBank/DDBJ databases">
        <authorList>
            <person name="Gruber-Vodicka R. H."/>
            <person name="Seah K. B. B."/>
        </authorList>
    </citation>
    <scope>NUCLEOTIDE SEQUENCE</scope>
    <source>
        <strain evidence="14">BECK_BZ197</strain>
        <strain evidence="16">BECK_BZ198</strain>
        <strain evidence="15">BECK_BZ199</strain>
    </source>
</reference>
<evidence type="ECO:0000256" key="5">
    <source>
        <dbReference type="ARBA" id="ARBA00022679"/>
    </source>
</evidence>
<dbReference type="CDD" id="cd00140">
    <property type="entry name" value="beta_clamp"/>
    <property type="match status" value="1"/>
</dbReference>
<accession>A0A451B8A0</accession>
<dbReference type="EMBL" id="CAADGH010000005">
    <property type="protein sequence ID" value="VFK74492.1"/>
    <property type="molecule type" value="Genomic_DNA"/>
</dbReference>
<evidence type="ECO:0000313" key="15">
    <source>
        <dbReference type="EMBL" id="VFK27977.1"/>
    </source>
</evidence>
<dbReference type="InterPro" id="IPR022634">
    <property type="entry name" value="DNA_polIII_beta_N"/>
</dbReference>
<keyword evidence="7 10" id="KW-0235">DNA replication</keyword>
<evidence type="ECO:0000256" key="1">
    <source>
        <dbReference type="ARBA" id="ARBA00004496"/>
    </source>
</evidence>
<evidence type="ECO:0000313" key="14">
    <source>
        <dbReference type="EMBL" id="VFK23623.1"/>
    </source>
</evidence>
<dbReference type="Gene3D" id="3.10.150.10">
    <property type="entry name" value="DNA Polymerase III, subunit A, domain 2"/>
    <property type="match status" value="1"/>
</dbReference>
<comment type="subunit">
    <text evidence="10">Forms a ring-shaped head-to-tail homodimer around DNA.</text>
</comment>
<name>A0A451B8A0_9GAMM</name>
<comment type="similarity">
    <text evidence="2 10">Belongs to the beta sliding clamp family.</text>
</comment>
<dbReference type="Gene3D" id="3.70.10.10">
    <property type="match status" value="1"/>
</dbReference>
<dbReference type="GO" id="GO:0008408">
    <property type="term" value="F:3'-5' exonuclease activity"/>
    <property type="evidence" value="ECO:0007669"/>
    <property type="project" value="InterPro"/>
</dbReference>
<dbReference type="EMBL" id="CAADFQ010000005">
    <property type="protein sequence ID" value="VFK27977.1"/>
    <property type="molecule type" value="Genomic_DNA"/>
</dbReference>
<dbReference type="Pfam" id="PF02768">
    <property type="entry name" value="DNA_pol3_beta_3"/>
    <property type="match status" value="1"/>
</dbReference>
<evidence type="ECO:0000256" key="8">
    <source>
        <dbReference type="ARBA" id="ARBA00022932"/>
    </source>
</evidence>
<dbReference type="NCBIfam" id="TIGR00663">
    <property type="entry name" value="dnan"/>
    <property type="match status" value="1"/>
</dbReference>
<dbReference type="InterPro" id="IPR022635">
    <property type="entry name" value="DNA_polIII_beta_C"/>
</dbReference>
<comment type="subcellular location">
    <subcellularLocation>
        <location evidence="1 10">Cytoplasm</location>
    </subcellularLocation>
</comment>
<evidence type="ECO:0000256" key="7">
    <source>
        <dbReference type="ARBA" id="ARBA00022705"/>
    </source>
</evidence>
<gene>
    <name evidence="14" type="ORF">BECKMB1821G_GA0114241_100559</name>
    <name evidence="16" type="ORF">BECKMB1821H_GA0114242_100557</name>
    <name evidence="15" type="ORF">BECKMB1821I_GA0114274_100557</name>
</gene>
<feature type="domain" description="DNA polymerase III beta sliding clamp C-terminal" evidence="13">
    <location>
        <begin position="249"/>
        <end position="370"/>
    </location>
</feature>
<keyword evidence="8 10" id="KW-0239">DNA-directed DNA polymerase</keyword>
<feature type="domain" description="DNA polymerase III beta sliding clamp N-terminal" evidence="11">
    <location>
        <begin position="1"/>
        <end position="120"/>
    </location>
</feature>
<proteinExistence type="inferred from homology"/>
<evidence type="ECO:0000256" key="10">
    <source>
        <dbReference type="PIRNR" id="PIRNR000804"/>
    </source>
</evidence>
<protein>
    <recommendedName>
        <fullName evidence="3 10">Beta sliding clamp</fullName>
    </recommendedName>
</protein>
<dbReference type="GO" id="GO:0005737">
    <property type="term" value="C:cytoplasm"/>
    <property type="evidence" value="ECO:0007669"/>
    <property type="project" value="UniProtKB-SubCell"/>
</dbReference>
<dbReference type="InterPro" id="IPR022637">
    <property type="entry name" value="DNA_polIII_beta_cen"/>
</dbReference>
<feature type="domain" description="DNA polymerase III beta sliding clamp central" evidence="12">
    <location>
        <begin position="131"/>
        <end position="246"/>
    </location>
</feature>
<evidence type="ECO:0000313" key="16">
    <source>
        <dbReference type="EMBL" id="VFK74492.1"/>
    </source>
</evidence>
<comment type="function">
    <text evidence="10">Confers DNA tethering and processivity to DNA polymerases and other proteins. Acts as a clamp, forming a ring around DNA (a reaction catalyzed by the clamp-loading complex) which diffuses in an ATP-independent manner freely and bidirectionally along dsDNA. Initially characterized for its ability to contact the catalytic subunit of DNA polymerase III (Pol III), a complex, multichain enzyme responsible for most of the replicative synthesis in bacteria; Pol III exhibits 3'-5' exonuclease proofreading activity. The beta chain is required for initiation of replication as well as for processivity of DNA replication.</text>
</comment>
<dbReference type="EMBL" id="CAADFO010000005">
    <property type="protein sequence ID" value="VFK23623.1"/>
    <property type="molecule type" value="Genomic_DNA"/>
</dbReference>
<sequence length="371" mass="41957">MRFIISREKFLDPLSRANSIIEQRQTFGILSNVLLKGEDNVLSITGSDMEMELVTNMELAINEPGETTVSVRKLVDICRTLPSGGELEFTRKQGEERVLIRSGKSRFILSTLPAATYPNTDSPREGVRIKVPQQDMKDLIELTQFAIAHQDVRYWLNGLLLEISEEKISAVATDGHRLALAESTIQTEVGSNVLQAIVPRKAVRELARMLKNEEEEIELYIGSNALQAEFPNSRFTTKLIDGRYPEYKRVFPDLSLCDKEICLEKDKLQQMLTRCAILCGDSHRSVKMVFDKDLLRVSTSNMEQEESEDELDISYGGECLEIGFNVTYLLDVIGIIPSQEIKMYLTGTDSSCLITPVGREDCRYVVMPVRF</sequence>
<evidence type="ECO:0000256" key="9">
    <source>
        <dbReference type="ARBA" id="ARBA00023125"/>
    </source>
</evidence>
<dbReference type="SMART" id="SM00480">
    <property type="entry name" value="POL3Bc"/>
    <property type="match status" value="1"/>
</dbReference>
<organism evidence="16">
    <name type="scientific">Candidatus Kentrum sp. MB</name>
    <dbReference type="NCBI Taxonomy" id="2138164"/>
    <lineage>
        <taxon>Bacteria</taxon>
        <taxon>Pseudomonadati</taxon>
        <taxon>Pseudomonadota</taxon>
        <taxon>Gammaproteobacteria</taxon>
        <taxon>Candidatus Kentrum</taxon>
    </lineage>
</organism>
<keyword evidence="6 10" id="KW-0548">Nucleotidyltransferase</keyword>
<evidence type="ECO:0000259" key="13">
    <source>
        <dbReference type="Pfam" id="PF02768"/>
    </source>
</evidence>